<feature type="region of interest" description="Disordered" evidence="7">
    <location>
        <begin position="573"/>
        <end position="595"/>
    </location>
</feature>
<reference evidence="10 11" key="1">
    <citation type="journal article" date="2012" name="PLoS Pathog.">
        <title>Diverse lifestyles and strategies of plant pathogenesis encoded in the genomes of eighteen Dothideomycetes fungi.</title>
        <authorList>
            <person name="Ohm R.A."/>
            <person name="Feau N."/>
            <person name="Henrissat B."/>
            <person name="Schoch C.L."/>
            <person name="Horwitz B.A."/>
            <person name="Barry K.W."/>
            <person name="Condon B.J."/>
            <person name="Copeland A.C."/>
            <person name="Dhillon B."/>
            <person name="Glaser F."/>
            <person name="Hesse C.N."/>
            <person name="Kosti I."/>
            <person name="LaButti K."/>
            <person name="Lindquist E.A."/>
            <person name="Lucas S."/>
            <person name="Salamov A.A."/>
            <person name="Bradshaw R.E."/>
            <person name="Ciuffetti L."/>
            <person name="Hamelin R.C."/>
            <person name="Kema G.H.J."/>
            <person name="Lawrence C."/>
            <person name="Scott J.A."/>
            <person name="Spatafora J.W."/>
            <person name="Turgeon B.G."/>
            <person name="de Wit P.J.G.M."/>
            <person name="Zhong S."/>
            <person name="Goodwin S.B."/>
            <person name="Grigoriev I.V."/>
        </authorList>
    </citation>
    <scope>NUCLEOTIDE SEQUENCE [LARGE SCALE GENOMIC DNA]</scope>
    <source>
        <strain evidence="10 11">UAMH 10762</strain>
    </source>
</reference>
<keyword evidence="4 8" id="KW-0812">Transmembrane</keyword>
<feature type="transmembrane region" description="Helical" evidence="8">
    <location>
        <begin position="172"/>
        <end position="193"/>
    </location>
</feature>
<dbReference type="GO" id="GO:0012505">
    <property type="term" value="C:endomembrane system"/>
    <property type="evidence" value="ECO:0007669"/>
    <property type="project" value="UniProtKB-SubCell"/>
</dbReference>
<dbReference type="KEGG" id="bcom:BAUCODRAFT_74895"/>
<dbReference type="InterPro" id="IPR036259">
    <property type="entry name" value="MFS_trans_sf"/>
</dbReference>
<comment type="similarity">
    <text evidence="2">Belongs to the major facilitator superfamily.</text>
</comment>
<feature type="transmembrane region" description="Helical" evidence="8">
    <location>
        <begin position="276"/>
        <end position="297"/>
    </location>
</feature>
<comment type="subcellular location">
    <subcellularLocation>
        <location evidence="1">Endomembrane system</location>
        <topology evidence="1">Multi-pass membrane protein</topology>
    </subcellularLocation>
</comment>
<accession>M2LI70</accession>
<dbReference type="GO" id="GO:0005886">
    <property type="term" value="C:plasma membrane"/>
    <property type="evidence" value="ECO:0007669"/>
    <property type="project" value="TreeGrafter"/>
</dbReference>
<dbReference type="HOGENOM" id="CLU_000960_22_0_1"/>
<dbReference type="SUPFAM" id="SSF103473">
    <property type="entry name" value="MFS general substrate transporter"/>
    <property type="match status" value="2"/>
</dbReference>
<dbReference type="RefSeq" id="XP_007678795.1">
    <property type="nucleotide sequence ID" value="XM_007680605.1"/>
</dbReference>
<evidence type="ECO:0000256" key="1">
    <source>
        <dbReference type="ARBA" id="ARBA00004127"/>
    </source>
</evidence>
<feature type="transmembrane region" description="Helical" evidence="8">
    <location>
        <begin position="79"/>
        <end position="95"/>
    </location>
</feature>
<protein>
    <recommendedName>
        <fullName evidence="9">Major facilitator superfamily (MFS) profile domain-containing protein</fullName>
    </recommendedName>
</protein>
<dbReference type="InterPro" id="IPR011701">
    <property type="entry name" value="MFS"/>
</dbReference>
<feature type="transmembrane region" description="Helical" evidence="8">
    <location>
        <begin position="471"/>
        <end position="492"/>
    </location>
</feature>
<feature type="transmembrane region" description="Helical" evidence="8">
    <location>
        <begin position="542"/>
        <end position="563"/>
    </location>
</feature>
<dbReference type="OMA" id="KEWALIV"/>
<evidence type="ECO:0000256" key="7">
    <source>
        <dbReference type="SAM" id="MobiDB-lite"/>
    </source>
</evidence>
<dbReference type="PRINTS" id="PR01036">
    <property type="entry name" value="TCRTETB"/>
</dbReference>
<feature type="region of interest" description="Disordered" evidence="7">
    <location>
        <begin position="1"/>
        <end position="23"/>
    </location>
</feature>
<evidence type="ECO:0000256" key="5">
    <source>
        <dbReference type="ARBA" id="ARBA00022989"/>
    </source>
</evidence>
<feature type="transmembrane region" description="Helical" evidence="8">
    <location>
        <begin position="344"/>
        <end position="366"/>
    </location>
</feature>
<dbReference type="PROSITE" id="PS50850">
    <property type="entry name" value="MFS"/>
    <property type="match status" value="1"/>
</dbReference>
<dbReference type="Gene3D" id="1.20.1250.20">
    <property type="entry name" value="MFS general substrate transporter like domains"/>
    <property type="match status" value="1"/>
</dbReference>
<dbReference type="OrthoDB" id="6770063at2759"/>
<dbReference type="FunFam" id="1.20.1720.10:FF:000013">
    <property type="entry name" value="Related to multidrug resistance proteins"/>
    <property type="match status" value="1"/>
</dbReference>
<feature type="transmembrane region" description="Helical" evidence="8">
    <location>
        <begin position="303"/>
        <end position="323"/>
    </location>
</feature>
<evidence type="ECO:0000313" key="11">
    <source>
        <dbReference type="Proteomes" id="UP000011761"/>
    </source>
</evidence>
<evidence type="ECO:0000256" key="2">
    <source>
        <dbReference type="ARBA" id="ARBA00008335"/>
    </source>
</evidence>
<evidence type="ECO:0000256" key="8">
    <source>
        <dbReference type="SAM" id="Phobius"/>
    </source>
</evidence>
<organism evidence="10 11">
    <name type="scientific">Baudoinia panamericana (strain UAMH 10762)</name>
    <name type="common">Angels' share fungus</name>
    <name type="synonym">Baudoinia compniacensis (strain UAMH 10762)</name>
    <dbReference type="NCBI Taxonomy" id="717646"/>
    <lineage>
        <taxon>Eukaryota</taxon>
        <taxon>Fungi</taxon>
        <taxon>Dikarya</taxon>
        <taxon>Ascomycota</taxon>
        <taxon>Pezizomycotina</taxon>
        <taxon>Dothideomycetes</taxon>
        <taxon>Dothideomycetidae</taxon>
        <taxon>Mycosphaerellales</taxon>
        <taxon>Teratosphaeriaceae</taxon>
        <taxon>Baudoinia</taxon>
    </lineage>
</organism>
<dbReference type="GO" id="GO:0046943">
    <property type="term" value="F:carboxylic acid transmembrane transporter activity"/>
    <property type="evidence" value="ECO:0007669"/>
    <property type="project" value="UniProtKB-ARBA"/>
</dbReference>
<evidence type="ECO:0000313" key="10">
    <source>
        <dbReference type="EMBL" id="EMC93882.1"/>
    </source>
</evidence>
<feature type="transmembrane region" description="Helical" evidence="8">
    <location>
        <begin position="115"/>
        <end position="135"/>
    </location>
</feature>
<feature type="region of interest" description="Disordered" evidence="7">
    <location>
        <begin position="43"/>
        <end position="62"/>
    </location>
</feature>
<dbReference type="PANTHER" id="PTHR23501">
    <property type="entry name" value="MAJOR FACILITATOR SUPERFAMILY"/>
    <property type="match status" value="1"/>
</dbReference>
<proteinExistence type="inferred from homology"/>
<feature type="transmembrane region" description="Helical" evidence="8">
    <location>
        <begin position="147"/>
        <end position="166"/>
    </location>
</feature>
<feature type="compositionally biased region" description="Polar residues" evidence="7">
    <location>
        <begin position="579"/>
        <end position="589"/>
    </location>
</feature>
<evidence type="ECO:0000256" key="3">
    <source>
        <dbReference type="ARBA" id="ARBA00022448"/>
    </source>
</evidence>
<evidence type="ECO:0000259" key="9">
    <source>
        <dbReference type="PROSITE" id="PS50850"/>
    </source>
</evidence>
<keyword evidence="5 8" id="KW-1133">Transmembrane helix</keyword>
<name>M2LI70_BAUPA</name>
<feature type="transmembrane region" description="Helical" evidence="8">
    <location>
        <begin position="205"/>
        <end position="227"/>
    </location>
</feature>
<feature type="compositionally biased region" description="Polar residues" evidence="7">
    <location>
        <begin position="12"/>
        <end position="23"/>
    </location>
</feature>
<sequence length="595" mass="63777">MTVAGCTKAEDSNVTTGPYNLESSCDNEKELKATSISVADCELGPASLSSPTDSDSEDRVEDDAASISNQRELLSNSRLMVAFPALAIALFVSFIDQTSVSTSIPAISKQLNTGASTSWISASFLIASTAFQLINGRLSDIFGRKKCLIVCLALLGLGDLLCGFARTKEQMFAFRALAGIGGGGVNSIVMIIVSDITTLQTRGKYQGILGAVMALANGTGPFIGGVLVQRASWRWTFFLVPMLALPVTVIIAVALPLKHDKGNHIEKLKKIDYGGVALNIAGTLLVLIPLSGGGVTYAWHSAFFIAMFTSGALVCVAFVLYEWRLAPIPIMPVRLWQSVPCTSLYAQSFFSGICFFGNFFYIPIYLQNVKRYSPIISGALILPLIISTSIFSILAGLYMARSGRYLSSVATGFSVWTLAAGFTITFSKHSHLWAIIIVLLVEGAGIGLTLQPTLIGLLANSREEDRAVCTGLRNFVRTIGGAFGLILSGVILSNTLSTNLKGDTYVSDQMLTTLTSSIDSIEQAGLTDVQKDRILDVYMQGMHYIFIFYTCSIAVNVLLNLGIGNTNLTARGKLKPQDEQSSQERTSGSAAVEEN</sequence>
<dbReference type="Gene3D" id="1.20.1720.10">
    <property type="entry name" value="Multidrug resistance protein D"/>
    <property type="match status" value="1"/>
</dbReference>
<keyword evidence="6 8" id="KW-0472">Membrane</keyword>
<dbReference type="AlphaFoldDB" id="M2LI70"/>
<evidence type="ECO:0000256" key="4">
    <source>
        <dbReference type="ARBA" id="ARBA00022692"/>
    </source>
</evidence>
<dbReference type="eggNOG" id="KOG0254">
    <property type="taxonomic scope" value="Eukaryota"/>
</dbReference>
<keyword evidence="11" id="KW-1185">Reference proteome</keyword>
<dbReference type="InterPro" id="IPR020846">
    <property type="entry name" value="MFS_dom"/>
</dbReference>
<keyword evidence="3" id="KW-0813">Transport</keyword>
<evidence type="ECO:0000256" key="6">
    <source>
        <dbReference type="ARBA" id="ARBA00023136"/>
    </source>
</evidence>
<gene>
    <name evidence="10" type="ORF">BAUCODRAFT_74895</name>
</gene>
<dbReference type="GeneID" id="19116926"/>
<dbReference type="Proteomes" id="UP000011761">
    <property type="component" value="Unassembled WGS sequence"/>
</dbReference>
<dbReference type="EMBL" id="KB445559">
    <property type="protein sequence ID" value="EMC93882.1"/>
    <property type="molecule type" value="Genomic_DNA"/>
</dbReference>
<dbReference type="Pfam" id="PF07690">
    <property type="entry name" value="MFS_1"/>
    <property type="match status" value="1"/>
</dbReference>
<feature type="transmembrane region" description="Helical" evidence="8">
    <location>
        <begin position="432"/>
        <end position="459"/>
    </location>
</feature>
<feature type="domain" description="Major facilitator superfamily (MFS) profile" evidence="9">
    <location>
        <begin position="82"/>
        <end position="568"/>
    </location>
</feature>
<feature type="transmembrane region" description="Helical" evidence="8">
    <location>
        <begin position="372"/>
        <end position="398"/>
    </location>
</feature>
<feature type="transmembrane region" description="Helical" evidence="8">
    <location>
        <begin position="405"/>
        <end position="426"/>
    </location>
</feature>
<dbReference type="PANTHER" id="PTHR23501:SF78">
    <property type="entry name" value="MAJOR FACILITATOR SUPERFAMILY (MFS) PROFILE DOMAIN-CONTAINING PROTEIN-RELATED"/>
    <property type="match status" value="1"/>
</dbReference>
<feature type="transmembrane region" description="Helical" evidence="8">
    <location>
        <begin position="233"/>
        <end position="255"/>
    </location>
</feature>